<dbReference type="SUPFAM" id="SSF111331">
    <property type="entry name" value="NAD kinase/diacylglycerol kinase-like"/>
    <property type="match status" value="1"/>
</dbReference>
<reference evidence="1 2" key="1">
    <citation type="journal article" date="2016" name="Nat. Commun.">
        <title>Thousands of microbial genomes shed light on interconnected biogeochemical processes in an aquifer system.</title>
        <authorList>
            <person name="Anantharaman K."/>
            <person name="Brown C.T."/>
            <person name="Hug L.A."/>
            <person name="Sharon I."/>
            <person name="Castelle C.J."/>
            <person name="Probst A.J."/>
            <person name="Thomas B.C."/>
            <person name="Singh A."/>
            <person name="Wilkins M.J."/>
            <person name="Karaoz U."/>
            <person name="Brodie E.L."/>
            <person name="Williams K.H."/>
            <person name="Hubbard S.S."/>
            <person name="Banfield J.F."/>
        </authorList>
    </citation>
    <scope>NUCLEOTIDE SEQUENCE [LARGE SCALE GENOMIC DNA]</scope>
</reference>
<comment type="caution">
    <text evidence="1">The sequence shown here is derived from an EMBL/GenBank/DDBJ whole genome shotgun (WGS) entry which is preliminary data.</text>
</comment>
<evidence type="ECO:0000313" key="1">
    <source>
        <dbReference type="EMBL" id="OGD65561.1"/>
    </source>
</evidence>
<dbReference type="AlphaFoldDB" id="A0A1F5EDX9"/>
<dbReference type="Gene3D" id="3.40.50.10330">
    <property type="entry name" value="Probable inorganic polyphosphate/atp-NAD kinase, domain 1"/>
    <property type="match status" value="1"/>
</dbReference>
<dbReference type="Proteomes" id="UP000176451">
    <property type="component" value="Unassembled WGS sequence"/>
</dbReference>
<dbReference type="EMBL" id="MEZV01000056">
    <property type="protein sequence ID" value="OGD65561.1"/>
    <property type="molecule type" value="Genomic_DNA"/>
</dbReference>
<sequence>MYYYINEQPKNRAVAKTQEYIRDLLGLTGISGEVVTVSPARTTEELVEMGLSKKHNTIVAIGSDRHINKVATFLINRKCVLGIIPINSSPLIHQLIGASEIKEAVDILKFRKLKEINMGLIEPNKYFLTQAEIQSNKSFETTVTVIEADFDSYQVNTTATEMIISKNNYLFINDKYKGPNVLKKSWAWLTGKHLPDIESSVLRGKKIKIETSVQMPVIMDGEIVAKTPIVTTLQLKVLKIITKPVRIEEEKKKG</sequence>
<evidence type="ECO:0000313" key="2">
    <source>
        <dbReference type="Proteomes" id="UP000176451"/>
    </source>
</evidence>
<accession>A0A1F5EDX9</accession>
<gene>
    <name evidence="1" type="ORF">A3F08_02725</name>
</gene>
<evidence type="ECO:0008006" key="3">
    <source>
        <dbReference type="Google" id="ProtNLM"/>
    </source>
</evidence>
<dbReference type="InterPro" id="IPR017438">
    <property type="entry name" value="ATP-NAD_kinase_N"/>
</dbReference>
<dbReference type="InterPro" id="IPR016064">
    <property type="entry name" value="NAD/diacylglycerol_kinase_sf"/>
</dbReference>
<dbReference type="STRING" id="1797469.A3F08_02725"/>
<protein>
    <recommendedName>
        <fullName evidence="3">DAGKc domain-containing protein</fullName>
    </recommendedName>
</protein>
<proteinExistence type="predicted"/>
<organism evidence="1 2">
    <name type="scientific">Candidatus Berkelbacteria bacterium RIFCSPHIGHO2_12_FULL_36_9</name>
    <dbReference type="NCBI Taxonomy" id="1797469"/>
    <lineage>
        <taxon>Bacteria</taxon>
        <taxon>Candidatus Berkelbacteria</taxon>
    </lineage>
</organism>
<name>A0A1F5EDX9_9BACT</name>